<sequence length="538" mass="60965">MSTSLLILQRHLDQTSQTADRAQSPPVATHMLSSPLFKAYRPPPDLSTPPASREPSFSQSSYLQDAQSVGGGSPVGHCDSQLHTPQKWKSLASEALDHIIYLFKQHRKGEWDGRLWHKERLEPEEFDRLEDRLRKEGLKGYVEDKIRYDYDEEAATLTIRMTTETHEYFTQLVSHEILKQFQQIANTTTNPHLADYLENIQDGRSSRLRLANPESDASAETPAASGDSSIPRRVWKHSDGDAEENTEADSGEEVGEEAEGAQTDAVEDEDNEEKGVGNAAEETQLEPKPARKRRDSKCPDAQFARIGVFPPFLVLEVAFSQKRKDLPHLADWYIVRSKAQIAIVIGFDIAYKSNKNSKNRGNQEAKVFVYQPAQRIDENGELRGSAKEVLRSTFRTRSGKPGRGELKLYLRDMLPTEFFPENSTDNDLAVNLSITKLKGFLNDAERQHATALAAQENPDRWPSPPRKGWESVKWESRKRSPEQELKRRDEKKFKRQEDKAQRRENMADGPARRPSGSLSLPESSMATRSRTRKDKGAS</sequence>
<keyword evidence="2" id="KW-1185">Reference proteome</keyword>
<dbReference type="Proteomes" id="UP001172680">
    <property type="component" value="Unassembled WGS sequence"/>
</dbReference>
<evidence type="ECO:0000313" key="1">
    <source>
        <dbReference type="EMBL" id="KAJ9633942.1"/>
    </source>
</evidence>
<evidence type="ECO:0000313" key="2">
    <source>
        <dbReference type="Proteomes" id="UP001172680"/>
    </source>
</evidence>
<reference evidence="1" key="1">
    <citation type="submission" date="2022-10" db="EMBL/GenBank/DDBJ databases">
        <title>Culturing micro-colonial fungi from biological soil crusts in the Mojave desert and describing Neophaeococcomyces mojavensis, and introducing the new genera and species Taxawa tesnikishii.</title>
        <authorList>
            <person name="Kurbessoian T."/>
            <person name="Stajich J.E."/>
        </authorList>
    </citation>
    <scope>NUCLEOTIDE SEQUENCE</scope>
    <source>
        <strain evidence="1">JES_115</strain>
    </source>
</reference>
<protein>
    <submittedName>
        <fullName evidence="1">Uncharacterized protein</fullName>
    </submittedName>
</protein>
<name>A0ACC2YFD6_9PEZI</name>
<comment type="caution">
    <text evidence="1">The sequence shown here is derived from an EMBL/GenBank/DDBJ whole genome shotgun (WGS) entry which is preliminary data.</text>
</comment>
<dbReference type="EMBL" id="JAPDRP010000039">
    <property type="protein sequence ID" value="KAJ9633942.1"/>
    <property type="molecule type" value="Genomic_DNA"/>
</dbReference>
<gene>
    <name evidence="1" type="ORF">H2199_009191</name>
</gene>
<proteinExistence type="predicted"/>
<accession>A0ACC2YFD6</accession>
<organism evidence="1 2">
    <name type="scientific">Coniosporium tulheliwenetii</name>
    <dbReference type="NCBI Taxonomy" id="3383036"/>
    <lineage>
        <taxon>Eukaryota</taxon>
        <taxon>Fungi</taxon>
        <taxon>Dikarya</taxon>
        <taxon>Ascomycota</taxon>
        <taxon>Pezizomycotina</taxon>
        <taxon>Dothideomycetes</taxon>
        <taxon>Dothideomycetes incertae sedis</taxon>
        <taxon>Coniosporium</taxon>
    </lineage>
</organism>